<protein>
    <submittedName>
        <fullName evidence="2">Peptide deformylase</fullName>
        <ecNumber evidence="2">3.5.1.88</ecNumber>
    </submittedName>
</protein>
<evidence type="ECO:0000313" key="2">
    <source>
        <dbReference type="EMBL" id="KFI86583.1"/>
    </source>
</evidence>
<gene>
    <name evidence="2" type="ORF">BREU_1646</name>
</gene>
<accession>A0A087CTI3</accession>
<dbReference type="GO" id="GO:0042586">
    <property type="term" value="F:peptide deformylase activity"/>
    <property type="evidence" value="ECO:0007669"/>
    <property type="project" value="UniProtKB-EC"/>
</dbReference>
<proteinExistence type="inferred from homology"/>
<dbReference type="EMBL" id="JGZK01000004">
    <property type="protein sequence ID" value="KFI86583.1"/>
    <property type="molecule type" value="Genomic_DNA"/>
</dbReference>
<evidence type="ECO:0000256" key="1">
    <source>
        <dbReference type="ARBA" id="ARBA00010759"/>
    </source>
</evidence>
<dbReference type="AlphaFoldDB" id="A0A087CTI3"/>
<dbReference type="Pfam" id="PF01327">
    <property type="entry name" value="Pep_deformylase"/>
    <property type="match status" value="1"/>
</dbReference>
<dbReference type="PANTHER" id="PTHR10458">
    <property type="entry name" value="PEPTIDE DEFORMYLASE"/>
    <property type="match status" value="1"/>
</dbReference>
<comment type="caution">
    <text evidence="2">The sequence shown here is derived from an EMBL/GenBank/DDBJ whole genome shotgun (WGS) entry which is preliminary data.</text>
</comment>
<reference evidence="2 3" key="1">
    <citation type="submission" date="2014-03" db="EMBL/GenBank/DDBJ databases">
        <title>Genomics of Bifidobacteria.</title>
        <authorList>
            <person name="Ventura M."/>
            <person name="Milani C."/>
            <person name="Lugli G.A."/>
        </authorList>
    </citation>
    <scope>NUCLEOTIDE SEQUENCE [LARGE SCALE GENOMIC DNA]</scope>
    <source>
        <strain evidence="2 3">DSM 23975</strain>
    </source>
</reference>
<dbReference type="PANTHER" id="PTHR10458:SF22">
    <property type="entry name" value="PEPTIDE DEFORMYLASE"/>
    <property type="match status" value="1"/>
</dbReference>
<dbReference type="eggNOG" id="COG0242">
    <property type="taxonomic scope" value="Bacteria"/>
</dbReference>
<dbReference type="NCBIfam" id="NF006670">
    <property type="entry name" value="PRK09218.1"/>
    <property type="match status" value="1"/>
</dbReference>
<dbReference type="Proteomes" id="UP000028984">
    <property type="component" value="Unassembled WGS sequence"/>
</dbReference>
<dbReference type="RefSeq" id="WP_044089026.1">
    <property type="nucleotide sequence ID" value="NZ_JDUW01000004.1"/>
</dbReference>
<keyword evidence="2" id="KW-0378">Hydrolase</keyword>
<evidence type="ECO:0000313" key="3">
    <source>
        <dbReference type="Proteomes" id="UP000028984"/>
    </source>
</evidence>
<sequence>MQREIMTSIPFLSQPSAEALNTPEDLAVAQDLKDTLDAHRNGCVGMAANMIGVSKSIIAFVDEDFGGRIFVMFNPTITAKDGAYDASEGCLSLKGERRTVRFQRIEVSYADRKFRERHATFTGFTAQIIQHEIDHCEGIII</sequence>
<organism evidence="2 3">
    <name type="scientific">Bifidobacterium reuteri DSM 23975</name>
    <dbReference type="NCBI Taxonomy" id="1437610"/>
    <lineage>
        <taxon>Bacteria</taxon>
        <taxon>Bacillati</taxon>
        <taxon>Actinomycetota</taxon>
        <taxon>Actinomycetes</taxon>
        <taxon>Bifidobacteriales</taxon>
        <taxon>Bifidobacteriaceae</taxon>
        <taxon>Bifidobacterium</taxon>
    </lineage>
</organism>
<name>A0A087CTI3_9BIFI</name>
<dbReference type="SUPFAM" id="SSF56420">
    <property type="entry name" value="Peptide deformylase"/>
    <property type="match status" value="1"/>
</dbReference>
<dbReference type="InterPro" id="IPR023635">
    <property type="entry name" value="Peptide_deformylase"/>
</dbReference>
<dbReference type="PIRSF" id="PIRSF004749">
    <property type="entry name" value="Pep_def"/>
    <property type="match status" value="1"/>
</dbReference>
<dbReference type="PRINTS" id="PR01576">
    <property type="entry name" value="PDEFORMYLASE"/>
</dbReference>
<dbReference type="OrthoDB" id="9804313at2"/>
<dbReference type="STRING" id="1437610.BREU_1646"/>
<keyword evidence="3" id="KW-1185">Reference proteome</keyword>
<dbReference type="EC" id="3.5.1.88" evidence="2"/>
<dbReference type="CDD" id="cd00487">
    <property type="entry name" value="Pep_deformylase"/>
    <property type="match status" value="1"/>
</dbReference>
<dbReference type="InterPro" id="IPR036821">
    <property type="entry name" value="Peptide_deformylase_sf"/>
</dbReference>
<dbReference type="Gene3D" id="3.90.45.10">
    <property type="entry name" value="Peptide deformylase"/>
    <property type="match status" value="1"/>
</dbReference>
<comment type="similarity">
    <text evidence="1">Belongs to the polypeptide deformylase family.</text>
</comment>